<keyword evidence="9" id="KW-1185">Reference proteome</keyword>
<evidence type="ECO:0000313" key="8">
    <source>
        <dbReference type="EMBL" id="SNR33100.1"/>
    </source>
</evidence>
<dbReference type="Pfam" id="PF07940">
    <property type="entry name" value="Hepar_II_III_C"/>
    <property type="match status" value="1"/>
</dbReference>
<dbReference type="InterPro" id="IPR026444">
    <property type="entry name" value="Secre_tail"/>
</dbReference>
<evidence type="ECO:0000256" key="1">
    <source>
        <dbReference type="ARBA" id="ARBA00004418"/>
    </source>
</evidence>
<dbReference type="InterPro" id="IPR012480">
    <property type="entry name" value="Hepar_II_III_C"/>
</dbReference>
<dbReference type="GO" id="GO:0016829">
    <property type="term" value="F:lyase activity"/>
    <property type="evidence" value="ECO:0007669"/>
    <property type="project" value="UniProtKB-KW"/>
</dbReference>
<evidence type="ECO:0000256" key="4">
    <source>
        <dbReference type="ARBA" id="ARBA00023239"/>
    </source>
</evidence>
<feature type="domain" description="Secretion system C-terminal sorting" evidence="7">
    <location>
        <begin position="897"/>
        <end position="957"/>
    </location>
</feature>
<accession>A0A238VFE4</accession>
<dbReference type="SUPFAM" id="SSF48230">
    <property type="entry name" value="Chondroitin AC/alginate lyase"/>
    <property type="match status" value="1"/>
</dbReference>
<dbReference type="GO" id="GO:0042597">
    <property type="term" value="C:periplasmic space"/>
    <property type="evidence" value="ECO:0007669"/>
    <property type="project" value="UniProtKB-SubCell"/>
</dbReference>
<protein>
    <submittedName>
        <fullName evidence="8">Por secretion system C-terminal sorting domain-containing protein</fullName>
    </submittedName>
</protein>
<feature type="domain" description="Heparinase II/III-like C-terminal" evidence="6">
    <location>
        <begin position="391"/>
        <end position="547"/>
    </location>
</feature>
<feature type="region of interest" description="Disordered" evidence="5">
    <location>
        <begin position="1"/>
        <end position="22"/>
    </location>
</feature>
<sequence length="970" mass="104248">MGANCFAQSGDWNPSGANTSHPRTLLRQTDLAAVRASLVATGSAYTLYSGLFASVSGTLPAGNATSDERRARATFAKNAAFVLLLNRKPEGVGSVTPLSEAEQTALLQHAQTALETCNTAVEAFASFSGATYTQWQWRSKELLDYLIAYDLLRGAGVPVTTLGAATGRLQEFAGNLYAQSNRPFLGVGFYANVKNNHTLMTAAALGMAAIVLNDVVSTDPNRQPSNWINAGMYHIDNVLWEDAKRQSDPATVAGYAEGPYYFKYAFLNCLPFFRAMGNFLPAGSLPYTYGNTTRSIPNPYYDARYNRLYEWITAILMPDGRFPALEDSYIDMGMPELALTGNPRYVRPLALSHLSTSQLTTLTAQLRDVTVDMRAAYLAANVVPTASAAPALTALPQSGNLIFRSGADTLATYLHVYGKNGAALENSGGHNQGDASSFILHAYGQLLALDAGYLSYNRRNEVGNATNHNLLLVDGAGPLIGTTGAANDAPASIQNTFQTPQLAYGEVQTTYRQATIIRKTLFVRNTYFLLTDAITAPSEHTYTWQLHGYGLENGTAATGTFSGNLAAGEGTWLKNGVHLQAHVTATGNATTYDTATGSHELTYETPESHTTLLARKSGANTTQFLAALYPYTTTAPRISTTSTATTAGLVTQSGFTDVAFAQADTVLTSTTSALPESVQADGLVNFYSVDATGGFAQLFLQEGTTLLYGAATVVQASRRATISWEKTGLARYQGYASKPTTLLLTLAQSPRTVEGEGVEQFAYNTTSHQLSVTLSQASTFSVVTGASQPLPVTLTRFVAQRQPTGNVQLTWRTASEHSNSRFHVQRQVGAESFRTLDAITGRGTTTTATDYSFLDGAAPATQLYYRLQQEDQDGTITYSSVVAVEPMLADTRLHIAPVPAQDYLTISWANPAQKVRVRLLNNLGQTVLQQAFQHSTTLNISTLSPGIYYAVLVDEAGHMLTTSEKVVVSR</sequence>
<dbReference type="Gene3D" id="2.70.98.70">
    <property type="match status" value="1"/>
</dbReference>
<evidence type="ECO:0000313" key="9">
    <source>
        <dbReference type="Proteomes" id="UP000198310"/>
    </source>
</evidence>
<dbReference type="InterPro" id="IPR008929">
    <property type="entry name" value="Chondroitin_lyas"/>
</dbReference>
<name>A0A238VFE4_9BACT</name>
<evidence type="ECO:0000259" key="7">
    <source>
        <dbReference type="Pfam" id="PF18962"/>
    </source>
</evidence>
<dbReference type="PANTHER" id="PTHR39210">
    <property type="entry name" value="HEPARIN-SULFATE LYASE"/>
    <property type="match status" value="1"/>
</dbReference>
<keyword evidence="4" id="KW-0456">Lyase</keyword>
<proteinExistence type="predicted"/>
<evidence type="ECO:0000256" key="3">
    <source>
        <dbReference type="ARBA" id="ARBA00022764"/>
    </source>
</evidence>
<comment type="subcellular location">
    <subcellularLocation>
        <location evidence="1">Periplasm</location>
    </subcellularLocation>
</comment>
<evidence type="ECO:0000259" key="6">
    <source>
        <dbReference type="Pfam" id="PF07940"/>
    </source>
</evidence>
<gene>
    <name evidence="8" type="ORF">SAMN06269173_101590</name>
</gene>
<keyword evidence="2" id="KW-0732">Signal</keyword>
<reference evidence="9" key="1">
    <citation type="submission" date="2017-06" db="EMBL/GenBank/DDBJ databases">
        <authorList>
            <person name="Varghese N."/>
            <person name="Submissions S."/>
        </authorList>
    </citation>
    <scope>NUCLEOTIDE SEQUENCE [LARGE SCALE GENOMIC DNA]</scope>
    <source>
        <strain evidence="9">DSM 28041</strain>
    </source>
</reference>
<dbReference type="NCBIfam" id="TIGR04183">
    <property type="entry name" value="Por_Secre_tail"/>
    <property type="match status" value="1"/>
</dbReference>
<evidence type="ECO:0000256" key="5">
    <source>
        <dbReference type="SAM" id="MobiDB-lite"/>
    </source>
</evidence>
<dbReference type="EMBL" id="FZNS01000001">
    <property type="protein sequence ID" value="SNR33100.1"/>
    <property type="molecule type" value="Genomic_DNA"/>
</dbReference>
<dbReference type="Proteomes" id="UP000198310">
    <property type="component" value="Unassembled WGS sequence"/>
</dbReference>
<dbReference type="Gene3D" id="2.60.40.10">
    <property type="entry name" value="Immunoglobulins"/>
    <property type="match status" value="1"/>
</dbReference>
<evidence type="ECO:0000256" key="2">
    <source>
        <dbReference type="ARBA" id="ARBA00022729"/>
    </source>
</evidence>
<dbReference type="AlphaFoldDB" id="A0A238VFE4"/>
<dbReference type="Pfam" id="PF18962">
    <property type="entry name" value="Por_Secre_tail"/>
    <property type="match status" value="1"/>
</dbReference>
<keyword evidence="3" id="KW-0574">Periplasm</keyword>
<organism evidence="8 9">
    <name type="scientific">Hymenobacter mucosus</name>
    <dbReference type="NCBI Taxonomy" id="1411120"/>
    <lineage>
        <taxon>Bacteria</taxon>
        <taxon>Pseudomonadati</taxon>
        <taxon>Bacteroidota</taxon>
        <taxon>Cytophagia</taxon>
        <taxon>Cytophagales</taxon>
        <taxon>Hymenobacteraceae</taxon>
        <taxon>Hymenobacter</taxon>
    </lineage>
</organism>
<dbReference type="PANTHER" id="PTHR39210:SF1">
    <property type="entry name" value="HEPARIN-SULFATE LYASE"/>
    <property type="match status" value="1"/>
</dbReference>
<dbReference type="InterPro" id="IPR013783">
    <property type="entry name" value="Ig-like_fold"/>
</dbReference>
<dbReference type="Gene3D" id="1.50.10.100">
    <property type="entry name" value="Chondroitin AC/alginate lyase"/>
    <property type="match status" value="1"/>
</dbReference>